<dbReference type="GO" id="GO:0003724">
    <property type="term" value="F:RNA helicase activity"/>
    <property type="evidence" value="ECO:0007669"/>
    <property type="project" value="InterPro"/>
</dbReference>
<dbReference type="Pfam" id="PF00270">
    <property type="entry name" value="DEAD"/>
    <property type="match status" value="1"/>
</dbReference>
<dbReference type="CDD" id="cd12252">
    <property type="entry name" value="RRM_DbpA"/>
    <property type="match status" value="1"/>
</dbReference>
<sequence>MITDFLDLGLSNEILNAVAELGFEKPTPVQGTIIPQLLAENDDIVCLAQTGTGKTAAFGLPILEYLDQENKETQVLVLSPTRELCRQITQDLQNYAKYLKRIHIVSLYGGAAITGQMKSLKDGAQIIVATPGRLLDIIKRKAADISNINTLVLDEADEMLDMGFKDELDAILESAPEDRRTLLFSATLPKEVEAIARNYMKDPKIVTVGTRNAGAENVEHYYYMVKEEDRYAALKRIADYNPDIYGIIFCRTREETQKIATALQKDGYDADALHGDLSQAQRDNVMSRLKRRALHLLVATDVAARGIDVSGLTHVINYNLPQEIELYTHRSGRTGRADRKGISIAIINQREKGKIKRIEQVIKKEFTRLPIPTAREICEKQLLHLINGINAAEVSTDIDEFLPLINEQWDSIPKEELVKKMLSYEFNRFFDYYRKAKDINIQEKPKKDTDSRKKGERKERKLSRSEKDSKNFVLEECEKGFKWVKINLGYKHNISPRTIVDIARECGANKSDVGRIEITNDCLYVAIKKDLAKKIASQIDGGTLRKYKLTAEVLK</sequence>
<evidence type="ECO:0000256" key="4">
    <source>
        <dbReference type="ARBA" id="ARBA00022840"/>
    </source>
</evidence>
<keyword evidence="2 7" id="KW-0378">Hydrolase</keyword>
<dbReference type="InterPro" id="IPR012677">
    <property type="entry name" value="Nucleotide-bd_a/b_plait_sf"/>
</dbReference>
<dbReference type="InterPro" id="IPR027417">
    <property type="entry name" value="P-loop_NTPase"/>
</dbReference>
<dbReference type="PANTHER" id="PTHR47959:SF13">
    <property type="entry name" value="ATP-DEPENDENT RNA HELICASE RHLE"/>
    <property type="match status" value="1"/>
</dbReference>
<dbReference type="PANTHER" id="PTHR47959">
    <property type="entry name" value="ATP-DEPENDENT RNA HELICASE RHLE-RELATED"/>
    <property type="match status" value="1"/>
</dbReference>
<evidence type="ECO:0000256" key="2">
    <source>
        <dbReference type="ARBA" id="ARBA00022801"/>
    </source>
</evidence>
<dbReference type="CDD" id="cd18787">
    <property type="entry name" value="SF2_C_DEAD"/>
    <property type="match status" value="1"/>
</dbReference>
<evidence type="ECO:0000313" key="13">
    <source>
        <dbReference type="Proteomes" id="UP000823597"/>
    </source>
</evidence>
<feature type="domain" description="Helicase C-terminal" evidence="10">
    <location>
        <begin position="217"/>
        <end position="377"/>
    </location>
</feature>
<keyword evidence="1 7" id="KW-0547">Nucleotide-binding</keyword>
<dbReference type="InterPro" id="IPR014001">
    <property type="entry name" value="Helicase_ATP-bd"/>
</dbReference>
<evidence type="ECO:0000259" key="9">
    <source>
        <dbReference type="PROSITE" id="PS51192"/>
    </source>
</evidence>
<gene>
    <name evidence="12" type="ORF">IAB93_02055</name>
</gene>
<dbReference type="PROSITE" id="PS51194">
    <property type="entry name" value="HELICASE_CTER"/>
    <property type="match status" value="1"/>
</dbReference>
<dbReference type="Proteomes" id="UP000823597">
    <property type="component" value="Unassembled WGS sequence"/>
</dbReference>
<dbReference type="PROSITE" id="PS00039">
    <property type="entry name" value="DEAD_ATP_HELICASE"/>
    <property type="match status" value="1"/>
</dbReference>
<dbReference type="GO" id="GO:0005524">
    <property type="term" value="F:ATP binding"/>
    <property type="evidence" value="ECO:0007669"/>
    <property type="project" value="UniProtKB-KW"/>
</dbReference>
<feature type="domain" description="Helicase ATP-binding" evidence="9">
    <location>
        <begin position="35"/>
        <end position="206"/>
    </location>
</feature>
<dbReference type="SMART" id="SM00490">
    <property type="entry name" value="HELICc"/>
    <property type="match status" value="1"/>
</dbReference>
<dbReference type="Pfam" id="PF03880">
    <property type="entry name" value="DbpA"/>
    <property type="match status" value="1"/>
</dbReference>
<evidence type="ECO:0000256" key="7">
    <source>
        <dbReference type="RuleBase" id="RU000492"/>
    </source>
</evidence>
<dbReference type="CDD" id="cd00268">
    <property type="entry name" value="DEADc"/>
    <property type="match status" value="1"/>
</dbReference>
<dbReference type="InterPro" id="IPR000629">
    <property type="entry name" value="RNA-helicase_DEAD-box_CS"/>
</dbReference>
<evidence type="ECO:0000259" key="11">
    <source>
        <dbReference type="PROSITE" id="PS51195"/>
    </source>
</evidence>
<dbReference type="InterPro" id="IPR001650">
    <property type="entry name" value="Helicase_C-like"/>
</dbReference>
<evidence type="ECO:0000256" key="6">
    <source>
        <dbReference type="PROSITE-ProRule" id="PRU00552"/>
    </source>
</evidence>
<protein>
    <submittedName>
        <fullName evidence="12">DEAD/DEAH box helicase</fullName>
    </submittedName>
</protein>
<dbReference type="SMART" id="SM00487">
    <property type="entry name" value="DEXDc"/>
    <property type="match status" value="1"/>
</dbReference>
<dbReference type="PROSITE" id="PS51195">
    <property type="entry name" value="Q_MOTIF"/>
    <property type="match status" value="1"/>
</dbReference>
<proteinExistence type="inferred from homology"/>
<evidence type="ECO:0000256" key="5">
    <source>
        <dbReference type="ARBA" id="ARBA00038437"/>
    </source>
</evidence>
<dbReference type="AlphaFoldDB" id="A0A9D9N978"/>
<evidence type="ECO:0000256" key="1">
    <source>
        <dbReference type="ARBA" id="ARBA00022741"/>
    </source>
</evidence>
<dbReference type="InterPro" id="IPR005580">
    <property type="entry name" value="DbpA/CsdA_RNA-bd_dom"/>
</dbReference>
<keyword evidence="4 7" id="KW-0067">ATP-binding</keyword>
<keyword evidence="3 7" id="KW-0347">Helicase</keyword>
<name>A0A9D9N978_9BACT</name>
<dbReference type="SUPFAM" id="SSF52540">
    <property type="entry name" value="P-loop containing nucleoside triphosphate hydrolases"/>
    <property type="match status" value="1"/>
</dbReference>
<dbReference type="PROSITE" id="PS51192">
    <property type="entry name" value="HELICASE_ATP_BIND_1"/>
    <property type="match status" value="1"/>
</dbReference>
<comment type="caution">
    <text evidence="12">The sequence shown here is derived from an EMBL/GenBank/DDBJ whole genome shotgun (WGS) entry which is preliminary data.</text>
</comment>
<reference evidence="12" key="2">
    <citation type="journal article" date="2021" name="PeerJ">
        <title>Extensive microbial diversity within the chicken gut microbiome revealed by metagenomics and culture.</title>
        <authorList>
            <person name="Gilroy R."/>
            <person name="Ravi A."/>
            <person name="Getino M."/>
            <person name="Pursley I."/>
            <person name="Horton D.L."/>
            <person name="Alikhan N.F."/>
            <person name="Baker D."/>
            <person name="Gharbi K."/>
            <person name="Hall N."/>
            <person name="Watson M."/>
            <person name="Adriaenssens E.M."/>
            <person name="Foster-Nyarko E."/>
            <person name="Jarju S."/>
            <person name="Secka A."/>
            <person name="Antonio M."/>
            <person name="Oren A."/>
            <person name="Chaudhuri R.R."/>
            <person name="La Ragione R."/>
            <person name="Hildebrand F."/>
            <person name="Pallen M.J."/>
        </authorList>
    </citation>
    <scope>NUCLEOTIDE SEQUENCE</scope>
    <source>
        <strain evidence="12">10037</strain>
    </source>
</reference>
<evidence type="ECO:0000256" key="8">
    <source>
        <dbReference type="SAM" id="MobiDB-lite"/>
    </source>
</evidence>
<reference evidence="12" key="1">
    <citation type="submission" date="2020-10" db="EMBL/GenBank/DDBJ databases">
        <authorList>
            <person name="Gilroy R."/>
        </authorList>
    </citation>
    <scope>NUCLEOTIDE SEQUENCE</scope>
    <source>
        <strain evidence="12">10037</strain>
    </source>
</reference>
<dbReference type="GO" id="GO:0016787">
    <property type="term" value="F:hydrolase activity"/>
    <property type="evidence" value="ECO:0007669"/>
    <property type="project" value="UniProtKB-KW"/>
</dbReference>
<dbReference type="GO" id="GO:0005829">
    <property type="term" value="C:cytosol"/>
    <property type="evidence" value="ECO:0007669"/>
    <property type="project" value="TreeGrafter"/>
</dbReference>
<dbReference type="Pfam" id="PF00271">
    <property type="entry name" value="Helicase_C"/>
    <property type="match status" value="1"/>
</dbReference>
<evidence type="ECO:0000259" key="10">
    <source>
        <dbReference type="PROSITE" id="PS51194"/>
    </source>
</evidence>
<dbReference type="InterPro" id="IPR044742">
    <property type="entry name" value="DEAD/DEAH_RhlB"/>
</dbReference>
<comment type="similarity">
    <text evidence="5 7">Belongs to the DEAD box helicase family.</text>
</comment>
<feature type="short sequence motif" description="Q motif" evidence="6">
    <location>
        <begin position="3"/>
        <end position="31"/>
    </location>
</feature>
<evidence type="ECO:0000313" key="12">
    <source>
        <dbReference type="EMBL" id="MBO8464765.1"/>
    </source>
</evidence>
<dbReference type="InterPro" id="IPR011545">
    <property type="entry name" value="DEAD/DEAH_box_helicase_dom"/>
</dbReference>
<dbReference type="InterPro" id="IPR014014">
    <property type="entry name" value="RNA_helicase_DEAD_Q_motif"/>
</dbReference>
<feature type="region of interest" description="Disordered" evidence="8">
    <location>
        <begin position="443"/>
        <end position="463"/>
    </location>
</feature>
<dbReference type="Gene3D" id="3.30.70.330">
    <property type="match status" value="1"/>
</dbReference>
<dbReference type="GO" id="GO:0003676">
    <property type="term" value="F:nucleic acid binding"/>
    <property type="evidence" value="ECO:0007669"/>
    <property type="project" value="InterPro"/>
</dbReference>
<organism evidence="12 13">
    <name type="scientific">Candidatus Merdivivens pullistercoris</name>
    <dbReference type="NCBI Taxonomy" id="2840873"/>
    <lineage>
        <taxon>Bacteria</taxon>
        <taxon>Pseudomonadati</taxon>
        <taxon>Bacteroidota</taxon>
        <taxon>Bacteroidia</taxon>
        <taxon>Bacteroidales</taxon>
        <taxon>Muribaculaceae</taxon>
        <taxon>Muribaculaceae incertae sedis</taxon>
        <taxon>Candidatus Merdivivens</taxon>
    </lineage>
</organism>
<accession>A0A9D9N978</accession>
<feature type="domain" description="DEAD-box RNA helicase Q" evidence="11">
    <location>
        <begin position="3"/>
        <end position="31"/>
    </location>
</feature>
<dbReference type="Gene3D" id="3.40.50.300">
    <property type="entry name" value="P-loop containing nucleotide triphosphate hydrolases"/>
    <property type="match status" value="2"/>
</dbReference>
<dbReference type="InterPro" id="IPR050079">
    <property type="entry name" value="DEAD_box_RNA_helicase"/>
</dbReference>
<dbReference type="EMBL" id="JADIME010000022">
    <property type="protein sequence ID" value="MBO8464765.1"/>
    <property type="molecule type" value="Genomic_DNA"/>
</dbReference>
<evidence type="ECO:0000256" key="3">
    <source>
        <dbReference type="ARBA" id="ARBA00022806"/>
    </source>
</evidence>